<evidence type="ECO:0000256" key="1">
    <source>
        <dbReference type="ARBA" id="ARBA00001933"/>
    </source>
</evidence>
<dbReference type="GO" id="GO:0006520">
    <property type="term" value="P:amino acid metabolic process"/>
    <property type="evidence" value="ECO:0007669"/>
    <property type="project" value="InterPro"/>
</dbReference>
<dbReference type="Proteomes" id="UP000469462">
    <property type="component" value="Unassembled WGS sequence"/>
</dbReference>
<keyword evidence="6" id="KW-0808">Transferase</keyword>
<gene>
    <name evidence="6" type="ORF">GBM96_03325</name>
</gene>
<dbReference type="PANTHER" id="PTHR48097">
    <property type="entry name" value="L-THREONINE ALDOLASE-RELATED"/>
    <property type="match status" value="1"/>
</dbReference>
<dbReference type="PANTHER" id="PTHR48097:SF5">
    <property type="entry name" value="LOW SPECIFICITY L-THREONINE ALDOLASE"/>
    <property type="match status" value="1"/>
</dbReference>
<dbReference type="InterPro" id="IPR015424">
    <property type="entry name" value="PyrdxlP-dep_Trfase"/>
</dbReference>
<dbReference type="InterPro" id="IPR001597">
    <property type="entry name" value="ArAA_b-elim_lyase/Thr_aldolase"/>
</dbReference>
<accession>A0AAI9SDW8</accession>
<dbReference type="Pfam" id="PF01212">
    <property type="entry name" value="Beta_elim_lyase"/>
    <property type="match status" value="1"/>
</dbReference>
<comment type="cofactor">
    <cofactor evidence="1">
        <name>pyridoxal 5'-phosphate</name>
        <dbReference type="ChEBI" id="CHEBI:597326"/>
    </cofactor>
</comment>
<organism evidence="6 7">
    <name type="scientific">Sutterella seckii</name>
    <dbReference type="NCBI Taxonomy" id="1944635"/>
    <lineage>
        <taxon>Bacteria</taxon>
        <taxon>Pseudomonadati</taxon>
        <taxon>Pseudomonadota</taxon>
        <taxon>Betaproteobacteria</taxon>
        <taxon>Burkholderiales</taxon>
        <taxon>Sutterellaceae</taxon>
        <taxon>Sutterella</taxon>
    </lineage>
</organism>
<comment type="similarity">
    <text evidence="2">Belongs to the threonine aldolase family.</text>
</comment>
<proteinExistence type="inferred from homology"/>
<evidence type="ECO:0000313" key="7">
    <source>
        <dbReference type="Proteomes" id="UP000469462"/>
    </source>
</evidence>
<dbReference type="InterPro" id="IPR015421">
    <property type="entry name" value="PyrdxlP-dep_Trfase_major"/>
</dbReference>
<sequence>MIRLACDYQEGCLPAILERLQETNLVSAPGYGDDEFSERARTLIREACKAPDARVYFLEGGTQTNSIAIHAMLAGYEGVLAAETGHIAVHEAGAVEARGHKVITLPQKDGKITAGSIEKWMEAFLRDPSKDHVVQPGMVYISQPTEFGTLYSLSELEAISASCRRHGLPLFIDGARMAYGLASEANDASLADIARLADVFYIGGTKCGALIGEALVVTNPRLMKHFFTLQKQQGAVLAKGRLLGINFEVLMSGGNYLKAGRHGVRLAQKIRAALIEKGYELFVDSRTNQIFAWLDDEDLKRIGEKAAISIWERRDDGKTLCRFCTSWATREEDVDQVLSLL</sequence>
<dbReference type="Gene3D" id="3.90.1150.10">
    <property type="entry name" value="Aspartate Aminotransferase, domain 1"/>
    <property type="match status" value="1"/>
</dbReference>
<keyword evidence="7" id="KW-1185">Reference proteome</keyword>
<dbReference type="SUPFAM" id="SSF53383">
    <property type="entry name" value="PLP-dependent transferases"/>
    <property type="match status" value="1"/>
</dbReference>
<dbReference type="EMBL" id="WEHW01000006">
    <property type="protein sequence ID" value="KAB7652162.1"/>
    <property type="molecule type" value="Genomic_DNA"/>
</dbReference>
<evidence type="ECO:0000256" key="4">
    <source>
        <dbReference type="ARBA" id="ARBA00022898"/>
    </source>
</evidence>
<dbReference type="RefSeq" id="WP_139687316.1">
    <property type="nucleotide sequence ID" value="NZ_WEHW01000006.1"/>
</dbReference>
<keyword evidence="6" id="KW-0032">Aminotransferase</keyword>
<dbReference type="InterPro" id="IPR015422">
    <property type="entry name" value="PyrdxlP-dep_Trfase_small"/>
</dbReference>
<comment type="subunit">
    <text evidence="3">Homotetramer.</text>
</comment>
<evidence type="ECO:0000313" key="6">
    <source>
        <dbReference type="EMBL" id="KAB7652162.1"/>
    </source>
</evidence>
<keyword evidence="4" id="KW-0663">Pyridoxal phosphate</keyword>
<dbReference type="AlphaFoldDB" id="A0AAI9SDW8"/>
<dbReference type="GO" id="GO:0008483">
    <property type="term" value="F:transaminase activity"/>
    <property type="evidence" value="ECO:0007669"/>
    <property type="project" value="UniProtKB-KW"/>
</dbReference>
<evidence type="ECO:0000259" key="5">
    <source>
        <dbReference type="Pfam" id="PF01212"/>
    </source>
</evidence>
<evidence type="ECO:0000256" key="2">
    <source>
        <dbReference type="ARBA" id="ARBA00006966"/>
    </source>
</evidence>
<name>A0AAI9SDW8_9BURK</name>
<reference evidence="6 7" key="1">
    <citation type="submission" date="2019-10" db="EMBL/GenBank/DDBJ databases">
        <title>Genome diversity of Sutterella seckii.</title>
        <authorList>
            <person name="Chaplin A.V."/>
            <person name="Sokolova S.R."/>
            <person name="Mosin K.A."/>
            <person name="Ivanova E.L."/>
            <person name="Kochetkova T.O."/>
            <person name="Goltsov A.Y."/>
            <person name="Trofimov D.Y."/>
            <person name="Efimov B.A."/>
        </authorList>
    </citation>
    <scope>NUCLEOTIDE SEQUENCE [LARGE SCALE GENOMIC DNA]</scope>
    <source>
        <strain evidence="6 7">ASD3426</strain>
    </source>
</reference>
<feature type="domain" description="Aromatic amino acid beta-eliminating lyase/threonine aldolase" evidence="5">
    <location>
        <begin position="30"/>
        <end position="245"/>
    </location>
</feature>
<protein>
    <submittedName>
        <fullName evidence="6">Aminotransferase class I/II-fold pyridoxal phosphate-dependent enzyme</fullName>
    </submittedName>
</protein>
<dbReference type="GO" id="GO:0016829">
    <property type="term" value="F:lyase activity"/>
    <property type="evidence" value="ECO:0007669"/>
    <property type="project" value="InterPro"/>
</dbReference>
<dbReference type="Gene3D" id="3.40.640.10">
    <property type="entry name" value="Type I PLP-dependent aspartate aminotransferase-like (Major domain)"/>
    <property type="match status" value="1"/>
</dbReference>
<comment type="caution">
    <text evidence="6">The sequence shown here is derived from an EMBL/GenBank/DDBJ whole genome shotgun (WGS) entry which is preliminary data.</text>
</comment>
<evidence type="ECO:0000256" key="3">
    <source>
        <dbReference type="ARBA" id="ARBA00011881"/>
    </source>
</evidence>